<gene>
    <name evidence="1" type="ORF">NM688_g3243</name>
</gene>
<evidence type="ECO:0000313" key="1">
    <source>
        <dbReference type="EMBL" id="KAJ3554173.1"/>
    </source>
</evidence>
<reference evidence="1" key="1">
    <citation type="submission" date="2022-07" db="EMBL/GenBank/DDBJ databases">
        <title>Genome Sequence of Phlebia brevispora.</title>
        <authorList>
            <person name="Buettner E."/>
        </authorList>
    </citation>
    <scope>NUCLEOTIDE SEQUENCE</scope>
    <source>
        <strain evidence="1">MPL23</strain>
    </source>
</reference>
<protein>
    <submittedName>
        <fullName evidence="1">Uncharacterized protein</fullName>
    </submittedName>
</protein>
<comment type="caution">
    <text evidence="1">The sequence shown here is derived from an EMBL/GenBank/DDBJ whole genome shotgun (WGS) entry which is preliminary data.</text>
</comment>
<organism evidence="1 2">
    <name type="scientific">Phlebia brevispora</name>
    <dbReference type="NCBI Taxonomy" id="194682"/>
    <lineage>
        <taxon>Eukaryota</taxon>
        <taxon>Fungi</taxon>
        <taxon>Dikarya</taxon>
        <taxon>Basidiomycota</taxon>
        <taxon>Agaricomycotina</taxon>
        <taxon>Agaricomycetes</taxon>
        <taxon>Polyporales</taxon>
        <taxon>Meruliaceae</taxon>
        <taxon>Phlebia</taxon>
    </lineage>
</organism>
<sequence length="817" mass="91891">MAENIQGGVPDVLSGAWANLTAANQLFASARYRRSQSQVLLNRCRLSIQIIGGQLRRTRNGEESIKLAVRHTELACESLKQILETFSEKGLLWCLVQADKIDSQVEDCQKHIENASRTLELFAHLDSKEFKADMTRARHRDEEDLARYLDGLSENDSKLLRAIQDQDGVYRRLQELLVVVLKHVQSLPTKEDLRPEDKFLEKASKSLCRMTKTPENNKLAEYVISSLEVDFDINRPIGQGSAGVVYRGDWNGAMIAIKRMHVEDARSISELQRKAIRHEVKIWSALHHPNVLTFYGACLEASIPFLVMRYCPFGDVCHYLEKFPNADRYRLSHEVSVGLAFLHSKKIVHADIKGANVLISEDHHALLTDFGLALRLIEIRSKSTYSQNIDRQRGSLLWMAPEVLKGASPDIRADIYSLGMTIWEIFSGEVPFQGFINDQVLHDNVVLYGTRPKRPQLLALDFVWNIVQECWAAEPRSRPKASRIQEVLKPSAAQDHEEEDKVFTPDPDLFDSNQLASAFSSGVSMTEMTYIRSEEPTSLSQPVRPTTSAIEPENPVMTASLRSLSPSPDPFFHSGEEKAIAFRNDPTTPLESPDNIARLRSLSFYQIVIYCDDSGSMNAEHRFITQCEFVKQVVQITAQFRTSQDRSVQIRFINNHVPLSCMTISDVDLVFRDRFPAGGSRIGTSLRDRVLQPLVYGSLSRLDRPILVVIITDGCPSNEPPSTFKDAIMECGSKLLGAGHNTTTVLFNISQVGSDRTAAAFLRSLKGDEDISDVLYCSPDRIDDKLNELRATESILQEWVLKILTAPIMKLPVPVAA</sequence>
<keyword evidence="2" id="KW-1185">Reference proteome</keyword>
<evidence type="ECO:0000313" key="2">
    <source>
        <dbReference type="Proteomes" id="UP001148662"/>
    </source>
</evidence>
<accession>A0ACC1T6Z2</accession>
<dbReference type="EMBL" id="JANHOG010000456">
    <property type="protein sequence ID" value="KAJ3554173.1"/>
    <property type="molecule type" value="Genomic_DNA"/>
</dbReference>
<proteinExistence type="predicted"/>
<dbReference type="Proteomes" id="UP001148662">
    <property type="component" value="Unassembled WGS sequence"/>
</dbReference>
<name>A0ACC1T6Z2_9APHY</name>